<protein>
    <submittedName>
        <fullName evidence="1">Unnamed protein product</fullName>
    </submittedName>
</protein>
<organism evidence="1 2">
    <name type="scientific">Candida boidinii</name>
    <name type="common">Yeast</name>
    <dbReference type="NCBI Taxonomy" id="5477"/>
    <lineage>
        <taxon>Eukaryota</taxon>
        <taxon>Fungi</taxon>
        <taxon>Dikarya</taxon>
        <taxon>Ascomycota</taxon>
        <taxon>Saccharomycotina</taxon>
        <taxon>Pichiomycetes</taxon>
        <taxon>Pichiales</taxon>
        <taxon>Pichiaceae</taxon>
        <taxon>Ogataea</taxon>
        <taxon>Ogataea/Candida clade</taxon>
    </lineage>
</organism>
<keyword evidence="2" id="KW-1185">Reference proteome</keyword>
<sequence length="157" mass="17517">MNYGYEVLNSFIDSNGLVLSLQYSKNEKQLETLINKTNKKINSLNFDTQLLTFVNQSLLLSEQQLIDQKKNKKKLKNKNKKRFNSKSSPSAATSSSLNGNANNITSDIINISTNKLDLLLDISDKPTHFDAATNSISGNDSSNSSKIPQYSIERLVI</sequence>
<dbReference type="EMBL" id="BSXV01000026">
    <property type="protein sequence ID" value="GME86983.1"/>
    <property type="molecule type" value="Genomic_DNA"/>
</dbReference>
<accession>A0ACB5TET2</accession>
<reference evidence="1" key="1">
    <citation type="submission" date="2023-04" db="EMBL/GenBank/DDBJ databases">
        <title>Candida boidinii NBRC 1967.</title>
        <authorList>
            <person name="Ichikawa N."/>
            <person name="Sato H."/>
            <person name="Tonouchi N."/>
        </authorList>
    </citation>
    <scope>NUCLEOTIDE SEQUENCE</scope>
    <source>
        <strain evidence="1">NBRC 1967</strain>
    </source>
</reference>
<gene>
    <name evidence="1" type="ORF">Cboi01_000011700</name>
</gene>
<proteinExistence type="predicted"/>
<evidence type="ECO:0000313" key="1">
    <source>
        <dbReference type="EMBL" id="GME86983.1"/>
    </source>
</evidence>
<evidence type="ECO:0000313" key="2">
    <source>
        <dbReference type="Proteomes" id="UP001165101"/>
    </source>
</evidence>
<comment type="caution">
    <text evidence="1">The sequence shown here is derived from an EMBL/GenBank/DDBJ whole genome shotgun (WGS) entry which is preliminary data.</text>
</comment>
<dbReference type="Proteomes" id="UP001165101">
    <property type="component" value="Unassembled WGS sequence"/>
</dbReference>
<name>A0ACB5TET2_CANBO</name>